<feature type="domain" description="Low molecular weight protein antigen 6 PH" evidence="3">
    <location>
        <begin position="102"/>
        <end position="164"/>
    </location>
</feature>
<dbReference type="Proteomes" id="UP001387100">
    <property type="component" value="Unassembled WGS sequence"/>
</dbReference>
<feature type="region of interest" description="Disordered" evidence="1">
    <location>
        <begin position="1"/>
        <end position="39"/>
    </location>
</feature>
<dbReference type="InterPro" id="IPR019692">
    <property type="entry name" value="CFP-6_PH"/>
</dbReference>
<organism evidence="4 5">
    <name type="scientific">Pseudokineococcus basanitobsidens</name>
    <dbReference type="NCBI Taxonomy" id="1926649"/>
    <lineage>
        <taxon>Bacteria</taxon>
        <taxon>Bacillati</taxon>
        <taxon>Actinomycetota</taxon>
        <taxon>Actinomycetes</taxon>
        <taxon>Kineosporiales</taxon>
        <taxon>Kineosporiaceae</taxon>
        <taxon>Pseudokineococcus</taxon>
    </lineage>
</organism>
<dbReference type="EMBL" id="JBBIAA010000003">
    <property type="protein sequence ID" value="MEJ5944714.1"/>
    <property type="molecule type" value="Genomic_DNA"/>
</dbReference>
<keyword evidence="5" id="KW-1185">Reference proteome</keyword>
<evidence type="ECO:0000256" key="2">
    <source>
        <dbReference type="SAM" id="Phobius"/>
    </source>
</evidence>
<gene>
    <name evidence="4" type="ORF">WDZ17_05330</name>
</gene>
<reference evidence="4 5" key="1">
    <citation type="journal article" date="2017" name="Int. J. Syst. Evol. Microbiol.">
        <title>Pseudokineococcus basanitobsidens sp. nov., isolated from volcanic rock.</title>
        <authorList>
            <person name="Lee D.W."/>
            <person name="Park M.Y."/>
            <person name="Kim J.J."/>
            <person name="Kim B.S."/>
        </authorList>
    </citation>
    <scope>NUCLEOTIDE SEQUENCE [LARGE SCALE GENOMIC DNA]</scope>
    <source>
        <strain evidence="4 5">DSM 103726</strain>
    </source>
</reference>
<keyword evidence="2" id="KW-0472">Membrane</keyword>
<feature type="transmembrane region" description="Helical" evidence="2">
    <location>
        <begin position="74"/>
        <end position="92"/>
    </location>
</feature>
<comment type="caution">
    <text evidence="4">The sequence shown here is derived from an EMBL/GenBank/DDBJ whole genome shotgun (WGS) entry which is preliminary data.</text>
</comment>
<sequence length="175" mass="18521">MARARPGTPADGHDGRGDDGRGDAGRGDDGRRQERERLHRPFAPRRARAVAWVVAVLAVVGALLLTVLVPDVAAGDRVGFLVVGALVAAFMARQAGVRAVPDEEGLAVRNLFLSRRLAWAEVVEVRLGDGQPWVQLDLSDGDVLAVMAVQRADGASADAEARRLATLVALHSPRG</sequence>
<protein>
    <submittedName>
        <fullName evidence="4">PH domain-containing protein</fullName>
    </submittedName>
</protein>
<evidence type="ECO:0000313" key="5">
    <source>
        <dbReference type="Proteomes" id="UP001387100"/>
    </source>
</evidence>
<dbReference type="Pfam" id="PF10756">
    <property type="entry name" value="bPH_6"/>
    <property type="match status" value="1"/>
</dbReference>
<dbReference type="RefSeq" id="WP_339574098.1">
    <property type="nucleotide sequence ID" value="NZ_JBBIAA010000003.1"/>
</dbReference>
<proteinExistence type="predicted"/>
<evidence type="ECO:0000259" key="3">
    <source>
        <dbReference type="Pfam" id="PF10756"/>
    </source>
</evidence>
<keyword evidence="2" id="KW-0812">Transmembrane</keyword>
<evidence type="ECO:0000313" key="4">
    <source>
        <dbReference type="EMBL" id="MEJ5944714.1"/>
    </source>
</evidence>
<keyword evidence="2" id="KW-1133">Transmembrane helix</keyword>
<feature type="transmembrane region" description="Helical" evidence="2">
    <location>
        <begin position="49"/>
        <end position="68"/>
    </location>
</feature>
<feature type="compositionally biased region" description="Basic and acidic residues" evidence="1">
    <location>
        <begin position="11"/>
        <end position="39"/>
    </location>
</feature>
<accession>A0ABU8RI54</accession>
<name>A0ABU8RI54_9ACTN</name>
<evidence type="ECO:0000256" key="1">
    <source>
        <dbReference type="SAM" id="MobiDB-lite"/>
    </source>
</evidence>